<protein>
    <submittedName>
        <fullName evidence="1">Uncharacterized protein</fullName>
    </submittedName>
</protein>
<sequence length="153" mass="17633">MLEKNNIKDSMMKELKKKFADLGIDMQQMDSNDLITMGMVQGESPVAYPVNGSLDEQRSFFRSIYAPLISETVLESKHDIEIMMNGAYGIMLKVNEKKYEVMYLAIDKQKTSDGIKDISFAQFVSLIERYNRRAENPVLITLEKMKEVLRTAY</sequence>
<organism evidence="1 2">
    <name type="scientific">Lactococcus garvieae DCC43</name>
    <dbReference type="NCBI Taxonomy" id="1231377"/>
    <lineage>
        <taxon>Bacteria</taxon>
        <taxon>Bacillati</taxon>
        <taxon>Bacillota</taxon>
        <taxon>Bacilli</taxon>
        <taxon>Lactobacillales</taxon>
        <taxon>Streptococcaceae</taxon>
        <taxon>Lactococcus</taxon>
    </lineage>
</organism>
<proteinExistence type="predicted"/>
<evidence type="ECO:0000313" key="2">
    <source>
        <dbReference type="Proteomes" id="UP000006787"/>
    </source>
</evidence>
<dbReference type="RefSeq" id="WP_004259889.1">
    <property type="nucleotide sequence ID" value="NZ_AMQS01000003.1"/>
</dbReference>
<gene>
    <name evidence="1" type="ORF">C426_0333</name>
</gene>
<comment type="caution">
    <text evidence="1">The sequence shown here is derived from an EMBL/GenBank/DDBJ whole genome shotgun (WGS) entry which is preliminary data.</text>
</comment>
<reference evidence="1 2" key="1">
    <citation type="journal article" date="2012" name="J. Bacteriol.">
        <title>Genome Sequence of the Bacteriocin-Producing Strain Lactococcus garvieae DCC43.</title>
        <authorList>
            <person name="Gabrielsen C."/>
            <person name="Brede D.A."/>
            <person name="Hernandez P.E."/>
            <person name="Nes I.F."/>
            <person name="Diep D.B."/>
        </authorList>
    </citation>
    <scope>NUCLEOTIDE SEQUENCE [LARGE SCALE GENOMIC DNA]</scope>
    <source>
        <strain evidence="1 2">DCC43</strain>
    </source>
</reference>
<accession>K2QFI7</accession>
<dbReference type="PATRIC" id="fig|1231377.3.peg.333"/>
<name>K2QFI7_9LACT</name>
<dbReference type="EMBL" id="AMQS01000003">
    <property type="protein sequence ID" value="EKF52247.1"/>
    <property type="molecule type" value="Genomic_DNA"/>
</dbReference>
<dbReference type="Proteomes" id="UP000006787">
    <property type="component" value="Unassembled WGS sequence"/>
</dbReference>
<evidence type="ECO:0000313" key="1">
    <source>
        <dbReference type="EMBL" id="EKF52247.1"/>
    </source>
</evidence>
<dbReference type="AlphaFoldDB" id="K2QFI7"/>